<feature type="region of interest" description="Disordered" evidence="1">
    <location>
        <begin position="60"/>
        <end position="80"/>
    </location>
</feature>
<evidence type="ECO:0000313" key="2">
    <source>
        <dbReference type="EMBL" id="MBI5251651.1"/>
    </source>
</evidence>
<evidence type="ECO:0000313" key="3">
    <source>
        <dbReference type="Proteomes" id="UP000807825"/>
    </source>
</evidence>
<name>A0A9D6V816_9BACT</name>
<sequence length="80" mass="8901">MKKLVTALTLVAFLVSVPIAFGRGGNRWFTIDQKWNQIEAQQKNQSERLNAIERETGRATGALIEPASQQERAMVRGNGC</sequence>
<organism evidence="2 3">
    <name type="scientific">Desulfomonile tiedjei</name>
    <dbReference type="NCBI Taxonomy" id="2358"/>
    <lineage>
        <taxon>Bacteria</taxon>
        <taxon>Pseudomonadati</taxon>
        <taxon>Thermodesulfobacteriota</taxon>
        <taxon>Desulfomonilia</taxon>
        <taxon>Desulfomonilales</taxon>
        <taxon>Desulfomonilaceae</taxon>
        <taxon>Desulfomonile</taxon>
    </lineage>
</organism>
<evidence type="ECO:0000256" key="1">
    <source>
        <dbReference type="SAM" id="MobiDB-lite"/>
    </source>
</evidence>
<comment type="caution">
    <text evidence="2">The sequence shown here is derived from an EMBL/GenBank/DDBJ whole genome shotgun (WGS) entry which is preliminary data.</text>
</comment>
<accession>A0A9D6V816</accession>
<reference evidence="2" key="1">
    <citation type="submission" date="2020-07" db="EMBL/GenBank/DDBJ databases">
        <title>Huge and variable diversity of episymbiotic CPR bacteria and DPANN archaea in groundwater ecosystems.</title>
        <authorList>
            <person name="He C.Y."/>
            <person name="Keren R."/>
            <person name="Whittaker M."/>
            <person name="Farag I.F."/>
            <person name="Doudna J."/>
            <person name="Cate J.H.D."/>
            <person name="Banfield J.F."/>
        </authorList>
    </citation>
    <scope>NUCLEOTIDE SEQUENCE</scope>
    <source>
        <strain evidence="2">NC_groundwater_1664_Pr3_B-0.1um_52_9</strain>
    </source>
</reference>
<gene>
    <name evidence="2" type="ORF">HY912_19335</name>
</gene>
<dbReference type="Proteomes" id="UP000807825">
    <property type="component" value="Unassembled WGS sequence"/>
</dbReference>
<protein>
    <submittedName>
        <fullName evidence="2">Uncharacterized protein</fullName>
    </submittedName>
</protein>
<proteinExistence type="predicted"/>
<dbReference type="AlphaFoldDB" id="A0A9D6V816"/>
<dbReference type="EMBL" id="JACRDE010000503">
    <property type="protein sequence ID" value="MBI5251651.1"/>
    <property type="molecule type" value="Genomic_DNA"/>
</dbReference>